<proteinExistence type="predicted"/>
<reference evidence="1 2" key="1">
    <citation type="journal article" date="2014" name="Nat. Commun.">
        <title>Klebsormidium flaccidum genome reveals primary factors for plant terrestrial adaptation.</title>
        <authorList>
            <person name="Hori K."/>
            <person name="Maruyama F."/>
            <person name="Fujisawa T."/>
            <person name="Togashi T."/>
            <person name="Yamamoto N."/>
            <person name="Seo M."/>
            <person name="Sato S."/>
            <person name="Yamada T."/>
            <person name="Mori H."/>
            <person name="Tajima N."/>
            <person name="Moriyama T."/>
            <person name="Ikeuchi M."/>
            <person name="Watanabe M."/>
            <person name="Wada H."/>
            <person name="Kobayashi K."/>
            <person name="Saito M."/>
            <person name="Masuda T."/>
            <person name="Sasaki-Sekimoto Y."/>
            <person name="Mashiguchi K."/>
            <person name="Awai K."/>
            <person name="Shimojima M."/>
            <person name="Masuda S."/>
            <person name="Iwai M."/>
            <person name="Nobusawa T."/>
            <person name="Narise T."/>
            <person name="Kondo S."/>
            <person name="Saito H."/>
            <person name="Sato R."/>
            <person name="Murakawa M."/>
            <person name="Ihara Y."/>
            <person name="Oshima-Yamada Y."/>
            <person name="Ohtaka K."/>
            <person name="Satoh M."/>
            <person name="Sonobe K."/>
            <person name="Ishii M."/>
            <person name="Ohtani R."/>
            <person name="Kanamori-Sato M."/>
            <person name="Honoki R."/>
            <person name="Miyazaki D."/>
            <person name="Mochizuki H."/>
            <person name="Umetsu J."/>
            <person name="Higashi K."/>
            <person name="Shibata D."/>
            <person name="Kamiya Y."/>
            <person name="Sato N."/>
            <person name="Nakamura Y."/>
            <person name="Tabata S."/>
            <person name="Ida S."/>
            <person name="Kurokawa K."/>
            <person name="Ohta H."/>
        </authorList>
    </citation>
    <scope>NUCLEOTIDE SEQUENCE [LARGE SCALE GENOMIC DNA]</scope>
    <source>
        <strain evidence="1 2">NIES-2285</strain>
    </source>
</reference>
<evidence type="ECO:0000313" key="1">
    <source>
        <dbReference type="EMBL" id="GAQ83193.1"/>
    </source>
</evidence>
<evidence type="ECO:0000313" key="2">
    <source>
        <dbReference type="Proteomes" id="UP000054558"/>
    </source>
</evidence>
<dbReference type="Proteomes" id="UP000054558">
    <property type="component" value="Unassembled WGS sequence"/>
</dbReference>
<protein>
    <submittedName>
        <fullName evidence="1">Uncharacterized protein</fullName>
    </submittedName>
</protein>
<sequence length="481" mass="53040">MKNQRELFKEAAEYFQRDSEKLDLSKTPDPTHQADSALLREIFVKLSRSGAEQAGRLLDFAAKQLRKCTAEQAASLITEGAASVTLRALGLTVPKVSLEAGAKKKLSAERSAIVRRALDVLGSLFLTVDKRKKPSLQGPFLTTSVGLLEWTSAVKLLDRNAGFVGLDEKLESYVYNSVLALLKETEIWDRRKLPERMQMHYVDLAVSAIKLDPFSDTASIAWANLTSLKSSACYFRSSSVTITSECLWHPGSEPLDPALESPRIGAVCMQNAGRIFYERGLLSLGLDKLQHVLQSYSILFGIPRCVLSVLQACCLAAPIKKALLPKLEIVIQTLDSVRDTMIAAFGAFGPFDGPPLRDYIGTTGEEILNEAMCNVSSILDAFLETLDDPATEPKLRRQVLLRSARANGPALCAKVLRDVLTFQAALPDKAAEQQWVPATQRVVRRLWEVQALEFGLKACSNPGCEDKLVEESKGTFQRKIR</sequence>
<gene>
    <name evidence="1" type="ORF">KFL_001390110</name>
</gene>
<dbReference type="AlphaFoldDB" id="A0A1Y1HYE5"/>
<organism evidence="1 2">
    <name type="scientific">Klebsormidium nitens</name>
    <name type="common">Green alga</name>
    <name type="synonym">Ulothrix nitens</name>
    <dbReference type="NCBI Taxonomy" id="105231"/>
    <lineage>
        <taxon>Eukaryota</taxon>
        <taxon>Viridiplantae</taxon>
        <taxon>Streptophyta</taxon>
        <taxon>Klebsormidiophyceae</taxon>
        <taxon>Klebsormidiales</taxon>
        <taxon>Klebsormidiaceae</taxon>
        <taxon>Klebsormidium</taxon>
    </lineage>
</organism>
<dbReference type="EMBL" id="DF237088">
    <property type="protein sequence ID" value="GAQ83193.1"/>
    <property type="molecule type" value="Genomic_DNA"/>
</dbReference>
<name>A0A1Y1HYE5_KLENI</name>
<accession>A0A1Y1HYE5</accession>
<keyword evidence="2" id="KW-1185">Reference proteome</keyword>